<keyword evidence="3" id="KW-1185">Reference proteome</keyword>
<dbReference type="EMBL" id="JAAIUW010000108">
    <property type="protein sequence ID" value="KAF7800930.1"/>
    <property type="molecule type" value="Genomic_DNA"/>
</dbReference>
<dbReference type="AlphaFoldDB" id="A0A834VYF1"/>
<evidence type="ECO:0000313" key="2">
    <source>
        <dbReference type="EMBL" id="KAF7800930.1"/>
    </source>
</evidence>
<sequence>MEDPKSDARNRTGDNAMFGNERRR</sequence>
<organism evidence="2 3">
    <name type="scientific">Senna tora</name>
    <dbReference type="NCBI Taxonomy" id="362788"/>
    <lineage>
        <taxon>Eukaryota</taxon>
        <taxon>Viridiplantae</taxon>
        <taxon>Streptophyta</taxon>
        <taxon>Embryophyta</taxon>
        <taxon>Tracheophyta</taxon>
        <taxon>Spermatophyta</taxon>
        <taxon>Magnoliopsida</taxon>
        <taxon>eudicotyledons</taxon>
        <taxon>Gunneridae</taxon>
        <taxon>Pentapetalae</taxon>
        <taxon>rosids</taxon>
        <taxon>fabids</taxon>
        <taxon>Fabales</taxon>
        <taxon>Fabaceae</taxon>
        <taxon>Caesalpinioideae</taxon>
        <taxon>Cassia clade</taxon>
        <taxon>Senna</taxon>
    </lineage>
</organism>
<dbReference type="Proteomes" id="UP000634136">
    <property type="component" value="Unassembled WGS sequence"/>
</dbReference>
<protein>
    <submittedName>
        <fullName evidence="2">Uncharacterized protein</fullName>
    </submittedName>
</protein>
<feature type="region of interest" description="Disordered" evidence="1">
    <location>
        <begin position="1"/>
        <end position="24"/>
    </location>
</feature>
<name>A0A834VYF1_9FABA</name>
<gene>
    <name evidence="2" type="ORF">G2W53_044573</name>
</gene>
<reference evidence="2" key="1">
    <citation type="submission" date="2020-09" db="EMBL/GenBank/DDBJ databases">
        <title>Genome-Enabled Discovery of Anthraquinone Biosynthesis in Senna tora.</title>
        <authorList>
            <person name="Kang S.-H."/>
            <person name="Pandey R.P."/>
            <person name="Lee C.-M."/>
            <person name="Sim J.-S."/>
            <person name="Jeong J.-T."/>
            <person name="Choi B.-S."/>
            <person name="Jung M."/>
            <person name="Ginzburg D."/>
            <person name="Zhao K."/>
            <person name="Won S.Y."/>
            <person name="Oh T.-J."/>
            <person name="Yu Y."/>
            <person name="Kim N.-H."/>
            <person name="Lee O.R."/>
            <person name="Lee T.-H."/>
            <person name="Bashyal P."/>
            <person name="Kim T.-S."/>
            <person name="Lee W.-H."/>
            <person name="Kawkins C."/>
            <person name="Kim C.-K."/>
            <person name="Kim J.S."/>
            <person name="Ahn B.O."/>
            <person name="Rhee S.Y."/>
            <person name="Sohng J.K."/>
        </authorList>
    </citation>
    <scope>NUCLEOTIDE SEQUENCE</scope>
    <source>
        <tissue evidence="2">Leaf</tissue>
    </source>
</reference>
<comment type="caution">
    <text evidence="2">The sequence shown here is derived from an EMBL/GenBank/DDBJ whole genome shotgun (WGS) entry which is preliminary data.</text>
</comment>
<evidence type="ECO:0000256" key="1">
    <source>
        <dbReference type="SAM" id="MobiDB-lite"/>
    </source>
</evidence>
<feature type="compositionally biased region" description="Basic and acidic residues" evidence="1">
    <location>
        <begin position="1"/>
        <end position="12"/>
    </location>
</feature>
<proteinExistence type="predicted"/>
<accession>A0A834VYF1</accession>
<evidence type="ECO:0000313" key="3">
    <source>
        <dbReference type="Proteomes" id="UP000634136"/>
    </source>
</evidence>